<feature type="region of interest" description="Disordered" evidence="1">
    <location>
        <begin position="1"/>
        <end position="106"/>
    </location>
</feature>
<dbReference type="Proteomes" id="UP001499993">
    <property type="component" value="Unassembled WGS sequence"/>
</dbReference>
<gene>
    <name evidence="2" type="ORF">GCM10023224_11660</name>
</gene>
<feature type="compositionally biased region" description="Basic residues" evidence="1">
    <location>
        <begin position="67"/>
        <end position="79"/>
    </location>
</feature>
<keyword evidence="3" id="KW-1185">Reference proteome</keyword>
<sequence>MAAVPDVYDPKGAHPRGPTIPSPQPRGRSAPTDRSGRCRRPHRAADTAAPSGGSERRPPGPPGPGRRPPRLTRRRRRDRSRMSAAARPFGPGHAHAAARRPPATDP</sequence>
<evidence type="ECO:0000313" key="2">
    <source>
        <dbReference type="EMBL" id="GAA4933013.1"/>
    </source>
</evidence>
<accession>A0ABP9G8L6</accession>
<name>A0ABP9G8L6_9ACTN</name>
<organism evidence="2 3">
    <name type="scientific">Streptomonospora halophila</name>
    <dbReference type="NCBI Taxonomy" id="427369"/>
    <lineage>
        <taxon>Bacteria</taxon>
        <taxon>Bacillati</taxon>
        <taxon>Actinomycetota</taxon>
        <taxon>Actinomycetes</taxon>
        <taxon>Streptosporangiales</taxon>
        <taxon>Nocardiopsidaceae</taxon>
        <taxon>Streptomonospora</taxon>
    </lineage>
</organism>
<evidence type="ECO:0000256" key="1">
    <source>
        <dbReference type="SAM" id="MobiDB-lite"/>
    </source>
</evidence>
<dbReference type="EMBL" id="BAABIK010000004">
    <property type="protein sequence ID" value="GAA4933013.1"/>
    <property type="molecule type" value="Genomic_DNA"/>
</dbReference>
<evidence type="ECO:0000313" key="3">
    <source>
        <dbReference type="Proteomes" id="UP001499993"/>
    </source>
</evidence>
<protein>
    <submittedName>
        <fullName evidence="2">Uncharacterized protein</fullName>
    </submittedName>
</protein>
<reference evidence="3" key="1">
    <citation type="journal article" date="2019" name="Int. J. Syst. Evol. Microbiol.">
        <title>The Global Catalogue of Microorganisms (GCM) 10K type strain sequencing project: providing services to taxonomists for standard genome sequencing and annotation.</title>
        <authorList>
            <consortium name="The Broad Institute Genomics Platform"/>
            <consortium name="The Broad Institute Genome Sequencing Center for Infectious Disease"/>
            <person name="Wu L."/>
            <person name="Ma J."/>
        </authorList>
    </citation>
    <scope>NUCLEOTIDE SEQUENCE [LARGE SCALE GENOMIC DNA]</scope>
    <source>
        <strain evidence="3">JCM 18123</strain>
    </source>
</reference>
<comment type="caution">
    <text evidence="2">The sequence shown here is derived from an EMBL/GenBank/DDBJ whole genome shotgun (WGS) entry which is preliminary data.</text>
</comment>
<feature type="compositionally biased region" description="Low complexity" evidence="1">
    <location>
        <begin position="82"/>
        <end position="106"/>
    </location>
</feature>
<proteinExistence type="predicted"/>